<accession>A0A8J3IAM8</accession>
<dbReference type="Pfam" id="PF00753">
    <property type="entry name" value="Lactamase_B"/>
    <property type="match status" value="1"/>
</dbReference>
<dbReference type="Gene3D" id="1.10.10.10">
    <property type="entry name" value="Winged helix-like DNA-binding domain superfamily/Winged helix DNA-binding domain"/>
    <property type="match status" value="1"/>
</dbReference>
<dbReference type="Proteomes" id="UP000612362">
    <property type="component" value="Unassembled WGS sequence"/>
</dbReference>
<gene>
    <name evidence="2" type="ORF">KSX_72950</name>
</gene>
<evidence type="ECO:0000313" key="3">
    <source>
        <dbReference type="Proteomes" id="UP000612362"/>
    </source>
</evidence>
<protein>
    <submittedName>
        <fullName evidence="2">MBL fold hydrolase</fullName>
    </submittedName>
</protein>
<evidence type="ECO:0000313" key="2">
    <source>
        <dbReference type="EMBL" id="GHO49132.1"/>
    </source>
</evidence>
<sequence>MPEEIMPGLYRLPVSLLNASLGSVNMYVVASPDGGVRLIDCAWNRPEVYTILVDELRALGMGIGDIKEILLTHNHPDHIGLAERLVQETGARLLIHRLDATYFGRSAEDMQALRDAWIVWLRTCGMPLDELEALTARGARTGMRLPVCQPDVLLEGGERLEWNPFCFEVIWTPGHAPGLTCLYDPQFEILIASDHVLEHISPHIGRGSQQDDDPLSNYLRSLQAVRDLPVQVILPGHGQPFTGLAARVDALAEHHQRRLGAIMKALAGEEQTAYSVASRLVWRRSEKGWQQLSPFERMSAMDETLSHLEYLLNQGAVSKQLRNGVVTYQAIQSG</sequence>
<feature type="domain" description="Metallo-beta-lactamase" evidence="1">
    <location>
        <begin position="23"/>
        <end position="237"/>
    </location>
</feature>
<dbReference type="InterPro" id="IPR036388">
    <property type="entry name" value="WH-like_DNA-bd_sf"/>
</dbReference>
<dbReference type="PANTHER" id="PTHR23131">
    <property type="entry name" value="ENDORIBONUCLEASE LACTB2"/>
    <property type="match status" value="1"/>
</dbReference>
<dbReference type="SMART" id="SM00849">
    <property type="entry name" value="Lactamase_B"/>
    <property type="match status" value="1"/>
</dbReference>
<organism evidence="2 3">
    <name type="scientific">Ktedonospora formicarum</name>
    <dbReference type="NCBI Taxonomy" id="2778364"/>
    <lineage>
        <taxon>Bacteria</taxon>
        <taxon>Bacillati</taxon>
        <taxon>Chloroflexota</taxon>
        <taxon>Ktedonobacteria</taxon>
        <taxon>Ktedonobacterales</taxon>
        <taxon>Ktedonobacteraceae</taxon>
        <taxon>Ktedonospora</taxon>
    </lineage>
</organism>
<dbReference type="InterPro" id="IPR036866">
    <property type="entry name" value="RibonucZ/Hydroxyglut_hydro"/>
</dbReference>
<dbReference type="InterPro" id="IPR001279">
    <property type="entry name" value="Metallo-B-lactamas"/>
</dbReference>
<proteinExistence type="predicted"/>
<dbReference type="GO" id="GO:0016787">
    <property type="term" value="F:hydrolase activity"/>
    <property type="evidence" value="ECO:0007669"/>
    <property type="project" value="UniProtKB-KW"/>
</dbReference>
<dbReference type="SUPFAM" id="SSF56281">
    <property type="entry name" value="Metallo-hydrolase/oxidoreductase"/>
    <property type="match status" value="1"/>
</dbReference>
<comment type="caution">
    <text evidence="2">The sequence shown here is derived from an EMBL/GenBank/DDBJ whole genome shotgun (WGS) entry which is preliminary data.</text>
</comment>
<dbReference type="PANTHER" id="PTHR23131:SF4">
    <property type="entry name" value="METALLO-BETA-LACTAMASE SUPERFAMILY POTEIN"/>
    <property type="match status" value="1"/>
</dbReference>
<dbReference type="EMBL" id="BNJF01000004">
    <property type="protein sequence ID" value="GHO49132.1"/>
    <property type="molecule type" value="Genomic_DNA"/>
</dbReference>
<keyword evidence="3" id="KW-1185">Reference proteome</keyword>
<keyword evidence="2" id="KW-0378">Hydrolase</keyword>
<dbReference type="InterPro" id="IPR050662">
    <property type="entry name" value="Sec-metab_biosynth-thioest"/>
</dbReference>
<dbReference type="RefSeq" id="WP_220198242.1">
    <property type="nucleotide sequence ID" value="NZ_BNJF01000004.1"/>
</dbReference>
<name>A0A8J3IAM8_9CHLR</name>
<reference evidence="2" key="1">
    <citation type="submission" date="2020-10" db="EMBL/GenBank/DDBJ databases">
        <title>Taxonomic study of unclassified bacteria belonging to the class Ktedonobacteria.</title>
        <authorList>
            <person name="Yabe S."/>
            <person name="Wang C.M."/>
            <person name="Zheng Y."/>
            <person name="Sakai Y."/>
            <person name="Cavaletti L."/>
            <person name="Monciardini P."/>
            <person name="Donadio S."/>
        </authorList>
    </citation>
    <scope>NUCLEOTIDE SEQUENCE</scope>
    <source>
        <strain evidence="2">SOSP1-1</strain>
    </source>
</reference>
<dbReference type="AlphaFoldDB" id="A0A8J3IAM8"/>
<dbReference type="Gene3D" id="3.60.15.10">
    <property type="entry name" value="Ribonuclease Z/Hydroxyacylglutathione hydrolase-like"/>
    <property type="match status" value="1"/>
</dbReference>
<evidence type="ECO:0000259" key="1">
    <source>
        <dbReference type="SMART" id="SM00849"/>
    </source>
</evidence>